<organism evidence="10 11">
    <name type="scientific">Canna indica</name>
    <name type="common">Indian-shot</name>
    <dbReference type="NCBI Taxonomy" id="4628"/>
    <lineage>
        <taxon>Eukaryota</taxon>
        <taxon>Viridiplantae</taxon>
        <taxon>Streptophyta</taxon>
        <taxon>Embryophyta</taxon>
        <taxon>Tracheophyta</taxon>
        <taxon>Spermatophyta</taxon>
        <taxon>Magnoliopsida</taxon>
        <taxon>Liliopsida</taxon>
        <taxon>Zingiberales</taxon>
        <taxon>Cannaceae</taxon>
        <taxon>Canna</taxon>
    </lineage>
</organism>
<dbReference type="GO" id="GO:0005524">
    <property type="term" value="F:ATP binding"/>
    <property type="evidence" value="ECO:0007669"/>
    <property type="project" value="UniProtKB-KW"/>
</dbReference>
<evidence type="ECO:0000256" key="2">
    <source>
        <dbReference type="ARBA" id="ARBA00022741"/>
    </source>
</evidence>
<evidence type="ECO:0000256" key="6">
    <source>
        <dbReference type="ARBA" id="ARBA00023242"/>
    </source>
</evidence>
<evidence type="ECO:0000256" key="1">
    <source>
        <dbReference type="ARBA" id="ARBA00004123"/>
    </source>
</evidence>
<dbReference type="Proteomes" id="UP001327560">
    <property type="component" value="Chromosome 4"/>
</dbReference>
<name>A0AAQ3KBY7_9LILI</name>
<dbReference type="Pfam" id="PF00176">
    <property type="entry name" value="SNF2-rel_dom"/>
    <property type="match status" value="1"/>
</dbReference>
<feature type="compositionally biased region" description="Polar residues" evidence="7">
    <location>
        <begin position="259"/>
        <end position="268"/>
    </location>
</feature>
<dbReference type="InterPro" id="IPR027417">
    <property type="entry name" value="P-loop_NTPase"/>
</dbReference>
<dbReference type="GO" id="GO:0016787">
    <property type="term" value="F:hydrolase activity"/>
    <property type="evidence" value="ECO:0007669"/>
    <property type="project" value="UniProtKB-KW"/>
</dbReference>
<reference evidence="10 11" key="1">
    <citation type="submission" date="2023-10" db="EMBL/GenBank/DDBJ databases">
        <title>Chromosome-scale genome assembly provides insights into flower coloration mechanisms of Canna indica.</title>
        <authorList>
            <person name="Li C."/>
        </authorList>
    </citation>
    <scope>NUCLEOTIDE SEQUENCE [LARGE SCALE GENOMIC DNA]</scope>
    <source>
        <tissue evidence="10">Flower</tissue>
    </source>
</reference>
<dbReference type="SUPFAM" id="SSF52540">
    <property type="entry name" value="P-loop containing nucleoside triphosphate hydrolases"/>
    <property type="match status" value="2"/>
</dbReference>
<evidence type="ECO:0000256" key="5">
    <source>
        <dbReference type="ARBA" id="ARBA00022840"/>
    </source>
</evidence>
<evidence type="ECO:0000259" key="8">
    <source>
        <dbReference type="PROSITE" id="PS51192"/>
    </source>
</evidence>
<dbReference type="Gene3D" id="3.40.50.10810">
    <property type="entry name" value="Tandem AAA-ATPase domain"/>
    <property type="match status" value="1"/>
</dbReference>
<gene>
    <name evidence="10" type="ORF">Cni_G14306</name>
</gene>
<protein>
    <submittedName>
        <fullName evidence="10">Uncharacterized protein</fullName>
    </submittedName>
</protein>
<dbReference type="InterPro" id="IPR044567">
    <property type="entry name" value="CLSY/DRD1"/>
</dbReference>
<keyword evidence="6" id="KW-0539">Nucleus</keyword>
<evidence type="ECO:0000256" key="7">
    <source>
        <dbReference type="SAM" id="MobiDB-lite"/>
    </source>
</evidence>
<evidence type="ECO:0000256" key="4">
    <source>
        <dbReference type="ARBA" id="ARBA00022806"/>
    </source>
</evidence>
<feature type="domain" description="Helicase ATP-binding" evidence="8">
    <location>
        <begin position="624"/>
        <end position="803"/>
    </location>
</feature>
<dbReference type="PANTHER" id="PTHR45821:SF1">
    <property type="entry name" value="ATP-DEPENDENT HELICASE FAMILY PROTEIN-RELATED"/>
    <property type="match status" value="1"/>
</dbReference>
<dbReference type="AlphaFoldDB" id="A0AAQ3KBY7"/>
<feature type="compositionally biased region" description="Pro residues" evidence="7">
    <location>
        <begin position="28"/>
        <end position="43"/>
    </location>
</feature>
<keyword evidence="4" id="KW-0347">Helicase</keyword>
<proteinExistence type="predicted"/>
<dbReference type="Gene3D" id="3.40.50.300">
    <property type="entry name" value="P-loop containing nucleotide triphosphate hydrolases"/>
    <property type="match status" value="1"/>
</dbReference>
<keyword evidence="11" id="KW-1185">Reference proteome</keyword>
<dbReference type="PROSITE" id="PS51192">
    <property type="entry name" value="HELICASE_ATP_BIND_1"/>
    <property type="match status" value="1"/>
</dbReference>
<dbReference type="InterPro" id="IPR038718">
    <property type="entry name" value="SNF2-like_sf"/>
</dbReference>
<feature type="region of interest" description="Disordered" evidence="7">
    <location>
        <begin position="28"/>
        <end position="55"/>
    </location>
</feature>
<dbReference type="GO" id="GO:0080188">
    <property type="term" value="P:gene silencing by siRNA-directed DNA methylation"/>
    <property type="evidence" value="ECO:0007669"/>
    <property type="project" value="InterPro"/>
</dbReference>
<dbReference type="PROSITE" id="PS51194">
    <property type="entry name" value="HELICASE_CTER"/>
    <property type="match status" value="1"/>
</dbReference>
<dbReference type="CDD" id="cd18793">
    <property type="entry name" value="SF2_C_SNF"/>
    <property type="match status" value="1"/>
</dbReference>
<dbReference type="PANTHER" id="PTHR45821">
    <property type="entry name" value="SNF2 DOMAIN-CONTAINING PROTEIN CLASSY 2-RELATED"/>
    <property type="match status" value="1"/>
</dbReference>
<feature type="region of interest" description="Disordered" evidence="7">
    <location>
        <begin position="461"/>
        <end position="488"/>
    </location>
</feature>
<evidence type="ECO:0000256" key="3">
    <source>
        <dbReference type="ARBA" id="ARBA00022801"/>
    </source>
</evidence>
<feature type="domain" description="Helicase C-terminal" evidence="9">
    <location>
        <begin position="964"/>
        <end position="1124"/>
    </location>
</feature>
<keyword evidence="3" id="KW-0378">Hydrolase</keyword>
<dbReference type="SMART" id="SM00487">
    <property type="entry name" value="DEXDc"/>
    <property type="match status" value="1"/>
</dbReference>
<feature type="compositionally biased region" description="Polar residues" evidence="7">
    <location>
        <begin position="461"/>
        <end position="473"/>
    </location>
</feature>
<comment type="subcellular location">
    <subcellularLocation>
        <location evidence="1">Nucleus</location>
    </subcellularLocation>
</comment>
<dbReference type="EMBL" id="CP136893">
    <property type="protein sequence ID" value="WOL05577.1"/>
    <property type="molecule type" value="Genomic_DNA"/>
</dbReference>
<feature type="region of interest" description="Disordered" evidence="7">
    <location>
        <begin position="287"/>
        <end position="308"/>
    </location>
</feature>
<dbReference type="SMART" id="SM00490">
    <property type="entry name" value="HELICc"/>
    <property type="match status" value="1"/>
</dbReference>
<dbReference type="GO" id="GO:0005634">
    <property type="term" value="C:nucleus"/>
    <property type="evidence" value="ECO:0007669"/>
    <property type="project" value="UniProtKB-SubCell"/>
</dbReference>
<sequence>MCDPLSPCHFPSSFLRCDPLSPAPLPPPVLSPAPPPSTPPLNPSPRHFPRRCSPRATSPRCPPLATLPLATNTVVAAFYLFTATCVYYEMLPDFMDKFLLTGMQLQGHKKRKINNEDNSNCNSKLTTLSPNYGKVGSSSKIVDCSNDFAVANLPERLDEGKYGSVTKEYEALYAQRMQVINFLSALRPSIPSLTKGGTSTCSDLSTRKNQTNLHRFGDNLSCEVIDLEDDTMVGSTSPVKILADQTQEVVNNISQCSNGFGSESSQVDSPPANEEGKEQTAVIILDSDEEDESHQIRNKHNSRPGQDTSVFRSLLTSEIQKHLSRANKLAQEANLFQLVPYNRRIDRSHAITSFKSNWQPSIQYEKVVLQTVDEKQRFQDLVDESSVQMRSEREDAEAPNTVLNMVSIHKTNLKELHASPEASSNIMVQDVRNAKLKRHHASVKAVPPTDVQEKSCMAVEENSSMDMQESSCMGSFDEDDERSSQSDGLEDLWKDMSLAMEYSKVDTSDDQAVVQEEVLEEEEEEECNHSFLLQDDFGLYCRICGVIQKSIETIFDFQWTKGPRTTRTYLSVSRNPKDLDEEIQNSGPKGAEDDFIAAEVSIHPRHLKLMKPHQLEGFNFLVKNLVAEKPGGCILAHAPGSGKTFMLISFIQSFLAKYPSKKPLVVLPKGILPIWKKELQRWQIEDLPIYDFYSVKADNRSQQLEVLKLWQENKSILFLGYKQFSNIISDKDNSKVSAACREILLKVPGLLILDEGHTPRNEETYMLDSLAKVQTPRKVVLSGTLFQNHVREVFNILNLVRPKFLKSEHSRAIVKRVMSRVRIPGCKKLANDSAFFELVEETLQNDENFKRKVTVIQDLRELTKDVLHYYKGDFLEELPGLVDFTVLLNLGGKQKALIQDLAKFEKFKRTSLASAVYIHPDLYDTAEMAPADRVTVTSFRDDKIDRLLGSINVRDGAKAKFFLNILSLAESTGEKVLAFSKYLLPLRFLERLIVKTKGWRTGKEIFMICGDSSADERERYMDQFNNSPDAKVFFGSIKACGEGISLVGASRVVILDVHLNPSVTRQAIGRAFRPGQTKKVYTYRLVAADSPEEDDHHTSFNKELTSKMWFEWTEYHKHQDFALDEVHKASCEDLFLESPLLGEDIKAVYRR</sequence>
<dbReference type="GO" id="GO:0004386">
    <property type="term" value="F:helicase activity"/>
    <property type="evidence" value="ECO:0007669"/>
    <property type="project" value="UniProtKB-KW"/>
</dbReference>
<feature type="region of interest" description="Disordered" evidence="7">
    <location>
        <begin position="259"/>
        <end position="278"/>
    </location>
</feature>
<evidence type="ECO:0000313" key="11">
    <source>
        <dbReference type="Proteomes" id="UP001327560"/>
    </source>
</evidence>
<dbReference type="InterPro" id="IPR000330">
    <property type="entry name" value="SNF2_N"/>
</dbReference>
<evidence type="ECO:0000259" key="9">
    <source>
        <dbReference type="PROSITE" id="PS51194"/>
    </source>
</evidence>
<accession>A0AAQ3KBY7</accession>
<keyword evidence="2" id="KW-0547">Nucleotide-binding</keyword>
<dbReference type="InterPro" id="IPR049730">
    <property type="entry name" value="SNF2/RAD54-like_C"/>
</dbReference>
<dbReference type="InterPro" id="IPR001650">
    <property type="entry name" value="Helicase_C-like"/>
</dbReference>
<keyword evidence="5" id="KW-0067">ATP-binding</keyword>
<evidence type="ECO:0000313" key="10">
    <source>
        <dbReference type="EMBL" id="WOL05577.1"/>
    </source>
</evidence>
<dbReference type="Pfam" id="PF00271">
    <property type="entry name" value="Helicase_C"/>
    <property type="match status" value="1"/>
</dbReference>
<dbReference type="InterPro" id="IPR014001">
    <property type="entry name" value="Helicase_ATP-bd"/>
</dbReference>